<keyword evidence="2" id="KW-0472">Membrane</keyword>
<proteinExistence type="predicted"/>
<dbReference type="PANTHER" id="PTHR37753">
    <property type="entry name" value="OS01G0940600 PROTEIN"/>
    <property type="match status" value="1"/>
</dbReference>
<evidence type="ECO:0000256" key="1">
    <source>
        <dbReference type="SAM" id="MobiDB-lite"/>
    </source>
</evidence>
<comment type="caution">
    <text evidence="3">The sequence shown here is derived from an EMBL/GenBank/DDBJ whole genome shotgun (WGS) entry which is preliminary data.</text>
</comment>
<dbReference type="EMBL" id="JAYWIO010000002">
    <property type="protein sequence ID" value="KAK7282290.1"/>
    <property type="molecule type" value="Genomic_DNA"/>
</dbReference>
<sequence>MATFSLISNPLSHPFTFLSPPPSFRAPPFPITPALHSSSRCRKPTVTTRAGPTTSSFVFAFTLPLSLLAITVFTSIRIADKLDQKYLQEMAMNEANMEVDEDDRDDDDDVETYLQEEPAVPPARTRPDVGTYLQEEPAIPRSRNRPKREA</sequence>
<dbReference type="Proteomes" id="UP001372338">
    <property type="component" value="Unassembled WGS sequence"/>
</dbReference>
<reference evidence="3 4" key="1">
    <citation type="submission" date="2024-01" db="EMBL/GenBank/DDBJ databases">
        <title>The genomes of 5 underutilized Papilionoideae crops provide insights into root nodulation and disease resistanc.</title>
        <authorList>
            <person name="Yuan L."/>
        </authorList>
    </citation>
    <scope>NUCLEOTIDE SEQUENCE [LARGE SCALE GENOMIC DNA]</scope>
    <source>
        <strain evidence="3">ZHUSHIDOU_FW_LH</strain>
        <tissue evidence="3">Leaf</tissue>
    </source>
</reference>
<keyword evidence="2" id="KW-0812">Transmembrane</keyword>
<evidence type="ECO:0000256" key="2">
    <source>
        <dbReference type="SAM" id="Phobius"/>
    </source>
</evidence>
<evidence type="ECO:0000313" key="3">
    <source>
        <dbReference type="EMBL" id="KAK7282290.1"/>
    </source>
</evidence>
<organism evidence="3 4">
    <name type="scientific">Crotalaria pallida</name>
    <name type="common">Smooth rattlebox</name>
    <name type="synonym">Crotalaria striata</name>
    <dbReference type="NCBI Taxonomy" id="3830"/>
    <lineage>
        <taxon>Eukaryota</taxon>
        <taxon>Viridiplantae</taxon>
        <taxon>Streptophyta</taxon>
        <taxon>Embryophyta</taxon>
        <taxon>Tracheophyta</taxon>
        <taxon>Spermatophyta</taxon>
        <taxon>Magnoliopsida</taxon>
        <taxon>eudicotyledons</taxon>
        <taxon>Gunneridae</taxon>
        <taxon>Pentapetalae</taxon>
        <taxon>rosids</taxon>
        <taxon>fabids</taxon>
        <taxon>Fabales</taxon>
        <taxon>Fabaceae</taxon>
        <taxon>Papilionoideae</taxon>
        <taxon>50 kb inversion clade</taxon>
        <taxon>genistoids sensu lato</taxon>
        <taxon>core genistoids</taxon>
        <taxon>Crotalarieae</taxon>
        <taxon>Crotalaria</taxon>
    </lineage>
</organism>
<feature type="compositionally biased region" description="Acidic residues" evidence="1">
    <location>
        <begin position="97"/>
        <end position="111"/>
    </location>
</feature>
<keyword evidence="4" id="KW-1185">Reference proteome</keyword>
<feature type="transmembrane region" description="Helical" evidence="2">
    <location>
        <begin position="57"/>
        <end position="79"/>
    </location>
</feature>
<feature type="region of interest" description="Disordered" evidence="1">
    <location>
        <begin position="95"/>
        <end position="150"/>
    </location>
</feature>
<dbReference type="AlphaFoldDB" id="A0AAN9FTA8"/>
<accession>A0AAN9FTA8</accession>
<protein>
    <submittedName>
        <fullName evidence="3">Uncharacterized protein</fullName>
    </submittedName>
</protein>
<keyword evidence="2" id="KW-1133">Transmembrane helix</keyword>
<gene>
    <name evidence="3" type="ORF">RIF29_10947</name>
</gene>
<dbReference type="PANTHER" id="PTHR37753:SF1">
    <property type="entry name" value="OS01G0940600 PROTEIN"/>
    <property type="match status" value="1"/>
</dbReference>
<name>A0AAN9FTA8_CROPI</name>
<evidence type="ECO:0000313" key="4">
    <source>
        <dbReference type="Proteomes" id="UP001372338"/>
    </source>
</evidence>